<sequence>MNERFDIGKDKKEEQDDSVSNELPQVNQHLHIPNFAERAEIAERYGLLGLDENDEENNEDLNEIRNDTGLPQSLHTQRIGPKRYELIGRLEDYDTIECTVNGCGARLPYNRLARHVREKHGLNNEEENPNSSTKQTEEMEKERINDQDNEELIKTEEEEEQFTDISLFVNKKAASGEFTCPQCDKKFKTGRYLRKHFNQIHGDIKYKKSVKEKKYLCNWPLCDKSFISASKLEGHLNSHKGEKPYGCEHCGKNFSVKYELNRHLQKYHLLKLSQFTEKIEELLDNN</sequence>
<dbReference type="GO" id="GO:0000981">
    <property type="term" value="F:DNA-binding transcription factor activity, RNA polymerase II-specific"/>
    <property type="evidence" value="ECO:0007669"/>
    <property type="project" value="TreeGrafter"/>
</dbReference>
<keyword evidence="10" id="KW-1185">Reference proteome</keyword>
<keyword evidence="5" id="KW-0862">Zinc</keyword>
<feature type="domain" description="C2H2-type" evidence="9">
    <location>
        <begin position="215"/>
        <end position="244"/>
    </location>
</feature>
<dbReference type="PROSITE" id="PS50157">
    <property type="entry name" value="ZINC_FINGER_C2H2_2"/>
    <property type="match status" value="3"/>
</dbReference>
<dbReference type="PROSITE" id="PS00028">
    <property type="entry name" value="ZINC_FINGER_C2H2_1"/>
    <property type="match status" value="3"/>
</dbReference>
<keyword evidence="4 7" id="KW-0863">Zinc-finger</keyword>
<dbReference type="WBParaSite" id="scaffold2659_cov200.g5208">
    <property type="protein sequence ID" value="scaffold2659_cov200.g5208"/>
    <property type="gene ID" value="scaffold2659_cov200.g5208"/>
</dbReference>
<comment type="subcellular location">
    <subcellularLocation>
        <location evidence="1">Nucleus</location>
    </subcellularLocation>
</comment>
<evidence type="ECO:0000313" key="11">
    <source>
        <dbReference type="WBParaSite" id="scaffold2659_cov200.g5208"/>
    </source>
</evidence>
<name>A0A915M5E3_MELJA</name>
<feature type="domain" description="C2H2-type" evidence="9">
    <location>
        <begin position="245"/>
        <end position="268"/>
    </location>
</feature>
<evidence type="ECO:0000256" key="4">
    <source>
        <dbReference type="ARBA" id="ARBA00022771"/>
    </source>
</evidence>
<evidence type="ECO:0000256" key="5">
    <source>
        <dbReference type="ARBA" id="ARBA00022833"/>
    </source>
</evidence>
<dbReference type="GO" id="GO:0008270">
    <property type="term" value="F:zinc ion binding"/>
    <property type="evidence" value="ECO:0007669"/>
    <property type="project" value="UniProtKB-KW"/>
</dbReference>
<feature type="region of interest" description="Disordered" evidence="8">
    <location>
        <begin position="118"/>
        <end position="148"/>
    </location>
</feature>
<dbReference type="InterPro" id="IPR013087">
    <property type="entry name" value="Znf_C2H2_type"/>
</dbReference>
<evidence type="ECO:0000259" key="9">
    <source>
        <dbReference type="PROSITE" id="PS50157"/>
    </source>
</evidence>
<dbReference type="SMART" id="SM00355">
    <property type="entry name" value="ZnF_C2H2"/>
    <property type="match status" value="4"/>
</dbReference>
<dbReference type="Pfam" id="PF00096">
    <property type="entry name" value="zf-C2H2"/>
    <property type="match status" value="3"/>
</dbReference>
<dbReference type="SUPFAM" id="SSF57667">
    <property type="entry name" value="beta-beta-alpha zinc fingers"/>
    <property type="match status" value="1"/>
</dbReference>
<dbReference type="FunFam" id="3.30.160.60:FF:000690">
    <property type="entry name" value="Zinc finger protein 354C"/>
    <property type="match status" value="1"/>
</dbReference>
<dbReference type="InterPro" id="IPR036236">
    <property type="entry name" value="Znf_C2H2_sf"/>
</dbReference>
<evidence type="ECO:0000256" key="8">
    <source>
        <dbReference type="SAM" id="MobiDB-lite"/>
    </source>
</evidence>
<proteinExistence type="predicted"/>
<dbReference type="PANTHER" id="PTHR24394">
    <property type="entry name" value="ZINC FINGER PROTEIN"/>
    <property type="match status" value="1"/>
</dbReference>
<organism evidence="10 11">
    <name type="scientific">Meloidogyne javanica</name>
    <name type="common">Root-knot nematode worm</name>
    <dbReference type="NCBI Taxonomy" id="6303"/>
    <lineage>
        <taxon>Eukaryota</taxon>
        <taxon>Metazoa</taxon>
        <taxon>Ecdysozoa</taxon>
        <taxon>Nematoda</taxon>
        <taxon>Chromadorea</taxon>
        <taxon>Rhabditida</taxon>
        <taxon>Tylenchina</taxon>
        <taxon>Tylenchomorpha</taxon>
        <taxon>Tylenchoidea</taxon>
        <taxon>Meloidogynidae</taxon>
        <taxon>Meloidogyninae</taxon>
        <taxon>Meloidogyne</taxon>
        <taxon>Meloidogyne incognita group</taxon>
    </lineage>
</organism>
<feature type="compositionally biased region" description="Basic and acidic residues" evidence="8">
    <location>
        <begin position="135"/>
        <end position="148"/>
    </location>
</feature>
<protein>
    <submittedName>
        <fullName evidence="11">C2H2-type domain-containing protein</fullName>
    </submittedName>
</protein>
<dbReference type="GO" id="GO:0005634">
    <property type="term" value="C:nucleus"/>
    <property type="evidence" value="ECO:0007669"/>
    <property type="project" value="UniProtKB-SubCell"/>
</dbReference>
<feature type="compositionally biased region" description="Basic and acidic residues" evidence="8">
    <location>
        <begin position="1"/>
        <end position="14"/>
    </location>
</feature>
<evidence type="ECO:0000256" key="2">
    <source>
        <dbReference type="ARBA" id="ARBA00022723"/>
    </source>
</evidence>
<evidence type="ECO:0000256" key="1">
    <source>
        <dbReference type="ARBA" id="ARBA00004123"/>
    </source>
</evidence>
<feature type="compositionally biased region" description="Polar residues" evidence="8">
    <location>
        <begin position="18"/>
        <end position="28"/>
    </location>
</feature>
<evidence type="ECO:0000256" key="7">
    <source>
        <dbReference type="PROSITE-ProRule" id="PRU00042"/>
    </source>
</evidence>
<accession>A0A915M5E3</accession>
<keyword evidence="3" id="KW-0677">Repeat</keyword>
<feature type="region of interest" description="Disordered" evidence="8">
    <location>
        <begin position="1"/>
        <end position="28"/>
    </location>
</feature>
<reference evidence="11" key="1">
    <citation type="submission" date="2022-11" db="UniProtKB">
        <authorList>
            <consortium name="WormBaseParasite"/>
        </authorList>
    </citation>
    <scope>IDENTIFICATION</scope>
</reference>
<keyword evidence="6" id="KW-0539">Nucleus</keyword>
<evidence type="ECO:0000256" key="6">
    <source>
        <dbReference type="ARBA" id="ARBA00023242"/>
    </source>
</evidence>
<dbReference type="Proteomes" id="UP000887561">
    <property type="component" value="Unplaced"/>
</dbReference>
<feature type="domain" description="C2H2-type" evidence="9">
    <location>
        <begin position="178"/>
        <end position="206"/>
    </location>
</feature>
<dbReference type="AlphaFoldDB" id="A0A915M5E3"/>
<dbReference type="PANTHER" id="PTHR24394:SF44">
    <property type="entry name" value="ZINC FINGER PROTEIN 271-LIKE"/>
    <property type="match status" value="1"/>
</dbReference>
<evidence type="ECO:0000313" key="10">
    <source>
        <dbReference type="Proteomes" id="UP000887561"/>
    </source>
</evidence>
<dbReference type="Gene3D" id="3.30.160.60">
    <property type="entry name" value="Classic Zinc Finger"/>
    <property type="match status" value="3"/>
</dbReference>
<keyword evidence="2" id="KW-0479">Metal-binding</keyword>
<evidence type="ECO:0000256" key="3">
    <source>
        <dbReference type="ARBA" id="ARBA00022737"/>
    </source>
</evidence>